<gene>
    <name evidence="1" type="ORF">C5U62_31565</name>
</gene>
<dbReference type="Proteomes" id="UP000244178">
    <property type="component" value="Unassembled WGS sequence"/>
</dbReference>
<accession>A0A2T6GBH3</accession>
<proteinExistence type="predicted"/>
<protein>
    <submittedName>
        <fullName evidence="1">Uncharacterized protein</fullName>
    </submittedName>
</protein>
<name>A0A2T6GBH3_9PSED</name>
<dbReference type="AlphaFoldDB" id="A0A2T6GBH3"/>
<sequence>MKSEYEEIDLKTVLEQRFAAGQGVITLSASMTDEQILTLIKSACIWSKGKVFQIIPPHPEPNKQEKRKEHHGFSDRLFVRQHCTR</sequence>
<reference evidence="1 2" key="1">
    <citation type="submission" date="2018-03" db="EMBL/GenBank/DDBJ databases">
        <title>Draft genome sequence of the plant growth promoting rhizobacterium Pseudomonas protegens strain BNJ-SS-45 isolated from wheat (Triticum aestivum) rhizosphere.</title>
        <authorList>
            <person name="Bajpai A."/>
            <person name="Shende K."/>
            <person name="Meena N."/>
            <person name="Upadhyayula S.R."/>
            <person name="Suravajhala P."/>
            <person name="Medicherla K.M."/>
            <person name="Johri B.N."/>
        </authorList>
    </citation>
    <scope>NUCLEOTIDE SEQUENCE [LARGE SCALE GENOMIC DNA]</scope>
    <source>
        <strain evidence="1 2">BNJ-SS-45</strain>
    </source>
</reference>
<dbReference type="EMBL" id="PYJM01000012">
    <property type="protein sequence ID" value="PUA41506.1"/>
    <property type="molecule type" value="Genomic_DNA"/>
</dbReference>
<evidence type="ECO:0000313" key="2">
    <source>
        <dbReference type="Proteomes" id="UP000244178"/>
    </source>
</evidence>
<comment type="caution">
    <text evidence="1">The sequence shown here is derived from an EMBL/GenBank/DDBJ whole genome shotgun (WGS) entry which is preliminary data.</text>
</comment>
<dbReference type="RefSeq" id="WP_108546409.1">
    <property type="nucleotide sequence ID" value="NZ_PYJM01000012.1"/>
</dbReference>
<evidence type="ECO:0000313" key="1">
    <source>
        <dbReference type="EMBL" id="PUA41506.1"/>
    </source>
</evidence>
<organism evidence="1 2">
    <name type="scientific">Pseudomonas protegens</name>
    <dbReference type="NCBI Taxonomy" id="380021"/>
    <lineage>
        <taxon>Bacteria</taxon>
        <taxon>Pseudomonadati</taxon>
        <taxon>Pseudomonadota</taxon>
        <taxon>Gammaproteobacteria</taxon>
        <taxon>Pseudomonadales</taxon>
        <taxon>Pseudomonadaceae</taxon>
        <taxon>Pseudomonas</taxon>
    </lineage>
</organism>